<proteinExistence type="predicted"/>
<dbReference type="InterPro" id="IPR023393">
    <property type="entry name" value="START-like_dom_sf"/>
</dbReference>
<dbReference type="Pfam" id="PF10604">
    <property type="entry name" value="Polyketide_cyc2"/>
    <property type="match status" value="1"/>
</dbReference>
<accession>A0A927LCZ6</accession>
<dbReference type="AlphaFoldDB" id="A0A927LCZ6"/>
<dbReference type="GeneID" id="79928590"/>
<comment type="caution">
    <text evidence="1">The sequence shown here is derived from an EMBL/GenBank/DDBJ whole genome shotgun (WGS) entry which is preliminary data.</text>
</comment>
<dbReference type="Gene3D" id="3.30.530.20">
    <property type="match status" value="1"/>
</dbReference>
<dbReference type="EMBL" id="JACYXT010000026">
    <property type="protein sequence ID" value="MBD9729453.1"/>
    <property type="molecule type" value="Genomic_DNA"/>
</dbReference>
<reference evidence="1" key="1">
    <citation type="submission" date="2020-09" db="EMBL/GenBank/DDBJ databases">
        <title>Streptomyces canutascabiei sp. nov., which causes potato common scab and is distributed across the world.</title>
        <authorList>
            <person name="Nguyen H.P."/>
            <person name="Weisberg A.J."/>
            <person name="Chang J.H."/>
            <person name="Clarke C.R."/>
        </authorList>
    </citation>
    <scope>NUCLEOTIDE SEQUENCE</scope>
    <source>
        <strain evidence="1">ID-01-6.2a</strain>
    </source>
</reference>
<gene>
    <name evidence="1" type="ORF">IHE70_40985</name>
</gene>
<dbReference type="CDD" id="cd07812">
    <property type="entry name" value="SRPBCC"/>
    <property type="match status" value="1"/>
</dbReference>
<dbReference type="SUPFAM" id="SSF55961">
    <property type="entry name" value="Bet v1-like"/>
    <property type="match status" value="1"/>
</dbReference>
<evidence type="ECO:0000313" key="1">
    <source>
        <dbReference type="EMBL" id="MBD9729453.1"/>
    </source>
</evidence>
<protein>
    <submittedName>
        <fullName evidence="1">SRPBCC family protein</fullName>
    </submittedName>
</protein>
<sequence>MEWTGARYADRPTVEVRTWIAAPPTRVWTLVSDIGLMPRLSPELESVRWLDDRDGPALGARFVGTSKHEALGEWSTTSHIVEYEPSRVLAWAVEDPQHPTALWRFTLEPENDGTLLREWMQMGPARSGLSFAIDRMPDKEQKIVFVRMREFEANMTVTLGEIKKLAESAEAVGEEGL</sequence>
<dbReference type="RefSeq" id="WP_086797877.1">
    <property type="nucleotide sequence ID" value="NZ_CP119182.1"/>
</dbReference>
<organism evidence="1 2">
    <name type="scientific">Streptomyces caniscabiei</name>
    <dbReference type="NCBI Taxonomy" id="2746961"/>
    <lineage>
        <taxon>Bacteria</taxon>
        <taxon>Bacillati</taxon>
        <taxon>Actinomycetota</taxon>
        <taxon>Actinomycetes</taxon>
        <taxon>Kitasatosporales</taxon>
        <taxon>Streptomycetaceae</taxon>
        <taxon>Streptomyces</taxon>
    </lineage>
</organism>
<dbReference type="InterPro" id="IPR019587">
    <property type="entry name" value="Polyketide_cyclase/dehydratase"/>
</dbReference>
<name>A0A927LCZ6_9ACTN</name>
<dbReference type="Proteomes" id="UP000661025">
    <property type="component" value="Unassembled WGS sequence"/>
</dbReference>
<evidence type="ECO:0000313" key="2">
    <source>
        <dbReference type="Proteomes" id="UP000661025"/>
    </source>
</evidence>